<dbReference type="EnsemblPlants" id="TuG1812G0400001888.01.T01">
    <property type="protein sequence ID" value="TuG1812G0400001888.01.T01"/>
    <property type="gene ID" value="TuG1812G0400001888.01"/>
</dbReference>
<dbReference type="AlphaFoldDB" id="A0A8R7U838"/>
<reference evidence="3" key="3">
    <citation type="submission" date="2022-06" db="UniProtKB">
        <authorList>
            <consortium name="EnsemblPlants"/>
        </authorList>
    </citation>
    <scope>IDENTIFICATION</scope>
</reference>
<dbReference type="InterPro" id="IPR052965">
    <property type="entry name" value="Pigment-catalase-like"/>
</dbReference>
<accession>A0A8R7U838</accession>
<name>A0A8R7U838_TRIUA</name>
<feature type="compositionally biased region" description="Basic and acidic residues" evidence="1">
    <location>
        <begin position="129"/>
        <end position="142"/>
    </location>
</feature>
<feature type="signal peptide" evidence="2">
    <location>
        <begin position="1"/>
        <end position="22"/>
    </location>
</feature>
<dbReference type="PANTHER" id="PTHR31694">
    <property type="entry name" value="DESICCATION-LIKE PROTEIN"/>
    <property type="match status" value="1"/>
</dbReference>
<organism evidence="3 4">
    <name type="scientific">Triticum urartu</name>
    <name type="common">Red wild einkorn</name>
    <name type="synonym">Crithodium urartu</name>
    <dbReference type="NCBI Taxonomy" id="4572"/>
    <lineage>
        <taxon>Eukaryota</taxon>
        <taxon>Viridiplantae</taxon>
        <taxon>Streptophyta</taxon>
        <taxon>Embryophyta</taxon>
        <taxon>Tracheophyta</taxon>
        <taxon>Spermatophyta</taxon>
        <taxon>Magnoliopsida</taxon>
        <taxon>Liliopsida</taxon>
        <taxon>Poales</taxon>
        <taxon>Poaceae</taxon>
        <taxon>BOP clade</taxon>
        <taxon>Pooideae</taxon>
        <taxon>Triticodae</taxon>
        <taxon>Triticeae</taxon>
        <taxon>Triticinae</taxon>
        <taxon>Triticum</taxon>
    </lineage>
</organism>
<dbReference type="PANTHER" id="PTHR31694:SF25">
    <property type="entry name" value="PROTEIN PCC13-62, PUTATIVE, EXPRESSED-RELATED"/>
    <property type="match status" value="1"/>
</dbReference>
<sequence length="142" mass="15398">MASSPLLLLFLLVLALACTCRASSGHAVEVDPTCPPAKASAVAVQASDYGGPRCQPPAPHVPVPVFLYDVNPMQFTLNLEYTEAEFFLHAAFGKGLDAQPDIVCVCRHESQPRRGDMAHRRGVWSLRGRTPEGHPEHSGWVP</sequence>
<evidence type="ECO:0000313" key="3">
    <source>
        <dbReference type="EnsemblPlants" id="TuG1812G0400001888.01.T01"/>
    </source>
</evidence>
<keyword evidence="2" id="KW-0732">Signal</keyword>
<feature type="region of interest" description="Disordered" evidence="1">
    <location>
        <begin position="117"/>
        <end position="142"/>
    </location>
</feature>
<dbReference type="Proteomes" id="UP000015106">
    <property type="component" value="Chromosome 4"/>
</dbReference>
<evidence type="ECO:0000313" key="4">
    <source>
        <dbReference type="Proteomes" id="UP000015106"/>
    </source>
</evidence>
<reference evidence="3" key="2">
    <citation type="submission" date="2018-03" db="EMBL/GenBank/DDBJ databases">
        <title>The Triticum urartu genome reveals the dynamic nature of wheat genome evolution.</title>
        <authorList>
            <person name="Ling H."/>
            <person name="Ma B."/>
            <person name="Shi X."/>
            <person name="Liu H."/>
            <person name="Dong L."/>
            <person name="Sun H."/>
            <person name="Cao Y."/>
            <person name="Gao Q."/>
            <person name="Zheng S."/>
            <person name="Li Y."/>
            <person name="Yu Y."/>
            <person name="Du H."/>
            <person name="Qi M."/>
            <person name="Li Y."/>
            <person name="Yu H."/>
            <person name="Cui Y."/>
            <person name="Wang N."/>
            <person name="Chen C."/>
            <person name="Wu H."/>
            <person name="Zhao Y."/>
            <person name="Zhang J."/>
            <person name="Li Y."/>
            <person name="Zhou W."/>
            <person name="Zhang B."/>
            <person name="Hu W."/>
            <person name="Eijk M."/>
            <person name="Tang J."/>
            <person name="Witsenboer H."/>
            <person name="Zhao S."/>
            <person name="Li Z."/>
            <person name="Zhang A."/>
            <person name="Wang D."/>
            <person name="Liang C."/>
        </authorList>
    </citation>
    <scope>NUCLEOTIDE SEQUENCE [LARGE SCALE GENOMIC DNA]</scope>
    <source>
        <strain evidence="3">cv. G1812</strain>
    </source>
</reference>
<dbReference type="Gramene" id="TuG1812G0400001888.01.T01">
    <property type="protein sequence ID" value="TuG1812G0400001888.01.T01"/>
    <property type="gene ID" value="TuG1812G0400001888.01"/>
</dbReference>
<reference evidence="4" key="1">
    <citation type="journal article" date="2013" name="Nature">
        <title>Draft genome of the wheat A-genome progenitor Triticum urartu.</title>
        <authorList>
            <person name="Ling H.Q."/>
            <person name="Zhao S."/>
            <person name="Liu D."/>
            <person name="Wang J."/>
            <person name="Sun H."/>
            <person name="Zhang C."/>
            <person name="Fan H."/>
            <person name="Li D."/>
            <person name="Dong L."/>
            <person name="Tao Y."/>
            <person name="Gao C."/>
            <person name="Wu H."/>
            <person name="Li Y."/>
            <person name="Cui Y."/>
            <person name="Guo X."/>
            <person name="Zheng S."/>
            <person name="Wang B."/>
            <person name="Yu K."/>
            <person name="Liang Q."/>
            <person name="Yang W."/>
            <person name="Lou X."/>
            <person name="Chen J."/>
            <person name="Feng M."/>
            <person name="Jian J."/>
            <person name="Zhang X."/>
            <person name="Luo G."/>
            <person name="Jiang Y."/>
            <person name="Liu J."/>
            <person name="Wang Z."/>
            <person name="Sha Y."/>
            <person name="Zhang B."/>
            <person name="Wu H."/>
            <person name="Tang D."/>
            <person name="Shen Q."/>
            <person name="Xue P."/>
            <person name="Zou S."/>
            <person name="Wang X."/>
            <person name="Liu X."/>
            <person name="Wang F."/>
            <person name="Yang Y."/>
            <person name="An X."/>
            <person name="Dong Z."/>
            <person name="Zhang K."/>
            <person name="Zhang X."/>
            <person name="Luo M.C."/>
            <person name="Dvorak J."/>
            <person name="Tong Y."/>
            <person name="Wang J."/>
            <person name="Yang H."/>
            <person name="Li Z."/>
            <person name="Wang D."/>
            <person name="Zhang A."/>
            <person name="Wang J."/>
        </authorList>
    </citation>
    <scope>NUCLEOTIDE SEQUENCE</scope>
    <source>
        <strain evidence="4">cv. G1812</strain>
    </source>
</reference>
<evidence type="ECO:0000256" key="2">
    <source>
        <dbReference type="SAM" id="SignalP"/>
    </source>
</evidence>
<proteinExistence type="predicted"/>
<protein>
    <submittedName>
        <fullName evidence="3">Uncharacterized protein</fullName>
    </submittedName>
</protein>
<feature type="chain" id="PRO_5035745870" evidence="2">
    <location>
        <begin position="23"/>
        <end position="142"/>
    </location>
</feature>
<evidence type="ECO:0000256" key="1">
    <source>
        <dbReference type="SAM" id="MobiDB-lite"/>
    </source>
</evidence>
<keyword evidence="4" id="KW-1185">Reference proteome</keyword>